<evidence type="ECO:0000313" key="1">
    <source>
        <dbReference type="EnsemblMetazoa" id="G22571.1:cds"/>
    </source>
</evidence>
<dbReference type="GO" id="GO:0000171">
    <property type="term" value="F:ribonuclease MRP activity"/>
    <property type="evidence" value="ECO:0007669"/>
    <property type="project" value="TreeGrafter"/>
</dbReference>
<dbReference type="PANTHER" id="PTHR15396">
    <property type="entry name" value="RIBONUCLEASE P PROTEIN SUBUNIT P40"/>
    <property type="match status" value="1"/>
</dbReference>
<dbReference type="GO" id="GO:0000447">
    <property type="term" value="P:endonucleolytic cleavage in ITS1 to separate SSU-rRNA from 5.8S rRNA and LSU-rRNA from tricistronic rRNA transcript (SSU-rRNA, 5.8S rRNA, LSU-rRNA)"/>
    <property type="evidence" value="ECO:0007669"/>
    <property type="project" value="TreeGrafter"/>
</dbReference>
<dbReference type="OrthoDB" id="63112at2759"/>
<accession>A0A8W8K5Z6</accession>
<dbReference type="OMA" id="TLRWIPP"/>
<reference evidence="1" key="1">
    <citation type="submission" date="2022-08" db="UniProtKB">
        <authorList>
            <consortium name="EnsemblMetazoa"/>
        </authorList>
    </citation>
    <scope>IDENTIFICATION</scope>
    <source>
        <strain evidence="1">05x7-T-G4-1.051#20</strain>
    </source>
</reference>
<evidence type="ECO:0000313" key="2">
    <source>
        <dbReference type="Proteomes" id="UP000005408"/>
    </source>
</evidence>
<dbReference type="GO" id="GO:0000172">
    <property type="term" value="C:ribonuclease MRP complex"/>
    <property type="evidence" value="ECO:0007669"/>
    <property type="project" value="TreeGrafter"/>
</dbReference>
<dbReference type="PANTHER" id="PTHR15396:SF1">
    <property type="entry name" value="RIBONUCLEASE P PROTEIN SUBUNIT P40"/>
    <property type="match status" value="1"/>
</dbReference>
<organism evidence="1 2">
    <name type="scientific">Magallana gigas</name>
    <name type="common">Pacific oyster</name>
    <name type="synonym">Crassostrea gigas</name>
    <dbReference type="NCBI Taxonomy" id="29159"/>
    <lineage>
        <taxon>Eukaryota</taxon>
        <taxon>Metazoa</taxon>
        <taxon>Spiralia</taxon>
        <taxon>Lophotrochozoa</taxon>
        <taxon>Mollusca</taxon>
        <taxon>Bivalvia</taxon>
        <taxon>Autobranchia</taxon>
        <taxon>Pteriomorphia</taxon>
        <taxon>Ostreida</taxon>
        <taxon>Ostreoidea</taxon>
        <taxon>Ostreidae</taxon>
        <taxon>Magallana</taxon>
    </lineage>
</organism>
<name>A0A8W8K5Z6_MAGGI</name>
<dbReference type="Proteomes" id="UP000005408">
    <property type="component" value="Unassembled WGS sequence"/>
</dbReference>
<sequence>MAAPMKNTTLHENLKISTFNFAENEENLKWISDMICMKHSIGVTMTKMDQLPPSISEACMDEMSFIVYSLPVHELINSDLLGAFQKKGSLCMLSVGTKLEVNDCVAILPTGQLILHLTKDSYTRLGLDGKPSHFNKFGGEKYVVNIDISSPVFAPGKKNYERVKQCLLGSSICCDFLVSWSPQDDKLCPSSIHRYFCLKGFGCVHLTLSAKSHKYTNIKIPDLQHQDAEVYHQEELYDWLGGVANQILWSSESDEEYSPLGDYSGPTNLGHCAHNQVFGFFSSITLRGLIKEVRQLCKSSNTWGCVTVHGFSDSVTSIGKSEKNFHKLCADSVTLVLSPSDRCWLFTDT</sequence>
<dbReference type="EnsemblMetazoa" id="G22571.1">
    <property type="protein sequence ID" value="G22571.1:cds"/>
    <property type="gene ID" value="G22571"/>
</dbReference>
<dbReference type="AlphaFoldDB" id="A0A8W8K5Z6"/>
<dbReference type="GO" id="GO:0001682">
    <property type="term" value="P:tRNA 5'-leader removal"/>
    <property type="evidence" value="ECO:0007669"/>
    <property type="project" value="InterPro"/>
</dbReference>
<dbReference type="EnsemblMetazoa" id="G22571.2">
    <property type="protein sequence ID" value="G22571.2:cds"/>
    <property type="gene ID" value="G22571"/>
</dbReference>
<dbReference type="GO" id="GO:0004526">
    <property type="term" value="F:ribonuclease P activity"/>
    <property type="evidence" value="ECO:0007669"/>
    <property type="project" value="TreeGrafter"/>
</dbReference>
<dbReference type="InterPro" id="IPR013893">
    <property type="entry name" value="RNase_P_Rpp40"/>
</dbReference>
<proteinExistence type="predicted"/>
<dbReference type="GO" id="GO:0030681">
    <property type="term" value="C:multimeric ribonuclease P complex"/>
    <property type="evidence" value="ECO:0007669"/>
    <property type="project" value="TreeGrafter"/>
</dbReference>
<protein>
    <submittedName>
        <fullName evidence="1">Uncharacterized protein</fullName>
    </submittedName>
</protein>
<keyword evidence="2" id="KW-1185">Reference proteome</keyword>
<dbReference type="Pfam" id="PF08584">
    <property type="entry name" value="Ribonuc_P_40"/>
    <property type="match status" value="1"/>
</dbReference>